<dbReference type="OrthoDB" id="9182750at2"/>
<name>A0A0L0GY58_9ENTR</name>
<accession>A0A0L0GY58</accession>
<organism evidence="1 2">
    <name type="scientific">Trabulsiella odontotermitis</name>
    <dbReference type="NCBI Taxonomy" id="379893"/>
    <lineage>
        <taxon>Bacteria</taxon>
        <taxon>Pseudomonadati</taxon>
        <taxon>Pseudomonadota</taxon>
        <taxon>Gammaproteobacteria</taxon>
        <taxon>Enterobacterales</taxon>
        <taxon>Enterobacteriaceae</taxon>
        <taxon>Trabulsiella</taxon>
    </lineage>
</organism>
<dbReference type="RefSeq" id="WP_049856956.1">
    <property type="nucleotide sequence ID" value="NZ_JNGI01000048.1"/>
</dbReference>
<dbReference type="EMBL" id="JNGI01000048">
    <property type="protein sequence ID" value="KNC93631.1"/>
    <property type="molecule type" value="Genomic_DNA"/>
</dbReference>
<evidence type="ECO:0000313" key="1">
    <source>
        <dbReference type="EMBL" id="KNC93631.1"/>
    </source>
</evidence>
<proteinExistence type="predicted"/>
<gene>
    <name evidence="1" type="ORF">GM31_18795</name>
</gene>
<keyword evidence="2" id="KW-1185">Reference proteome</keyword>
<protein>
    <submittedName>
        <fullName evidence="1">Uncharacterized protein</fullName>
    </submittedName>
</protein>
<reference evidence="1 2" key="1">
    <citation type="journal article" date="2015" name="Appl. Environ. Microbiol.">
        <title>The Enterobacterium Trabulsiella odontotermitis Presents Novel Adaptations Related to Its Association with Fungus-Growing Termites.</title>
        <authorList>
            <person name="Sapountzis P."/>
            <person name="Gruntjes T."/>
            <person name="Otani S."/>
            <person name="Estevez J."/>
            <person name="da Costa R.R."/>
            <person name="Plunkett G.3rd."/>
            <person name="Perna N.T."/>
            <person name="Poulsen M."/>
        </authorList>
    </citation>
    <scope>NUCLEOTIDE SEQUENCE [LARGE SCALE GENOMIC DNA]</scope>
    <source>
        <strain evidence="1 2">12</strain>
    </source>
</reference>
<dbReference type="Proteomes" id="UP000037393">
    <property type="component" value="Unassembled WGS sequence"/>
</dbReference>
<evidence type="ECO:0000313" key="2">
    <source>
        <dbReference type="Proteomes" id="UP000037393"/>
    </source>
</evidence>
<dbReference type="AlphaFoldDB" id="A0A0L0GY58"/>
<sequence>MSIELKVNRCYRAKKPRSVSSFPPLVNDRQIIHIGATHVQYDGPAVKYGRHFPSMTKEAFIAWAERDVTDELPAGEWQTWPVKKGGAA</sequence>
<comment type="caution">
    <text evidence="1">The sequence shown here is derived from an EMBL/GenBank/DDBJ whole genome shotgun (WGS) entry which is preliminary data.</text>
</comment>
<dbReference type="PATRIC" id="fig|379893.4.peg.3808"/>